<dbReference type="Pfam" id="PF00059">
    <property type="entry name" value="Lectin_C"/>
    <property type="match status" value="1"/>
</dbReference>
<evidence type="ECO:0000256" key="1">
    <source>
        <dbReference type="ARBA" id="ARBA00023157"/>
    </source>
</evidence>
<dbReference type="InterPro" id="IPR001304">
    <property type="entry name" value="C-type_lectin-like"/>
</dbReference>
<organism evidence="3 4">
    <name type="scientific">Ancylostoma ceylanicum</name>
    <dbReference type="NCBI Taxonomy" id="53326"/>
    <lineage>
        <taxon>Eukaryota</taxon>
        <taxon>Metazoa</taxon>
        <taxon>Ecdysozoa</taxon>
        <taxon>Nematoda</taxon>
        <taxon>Chromadorea</taxon>
        <taxon>Rhabditida</taxon>
        <taxon>Rhabditina</taxon>
        <taxon>Rhabditomorpha</taxon>
        <taxon>Strongyloidea</taxon>
        <taxon>Ancylostomatidae</taxon>
        <taxon>Ancylostomatinae</taxon>
        <taxon>Ancylostoma</taxon>
    </lineage>
</organism>
<dbReference type="PROSITE" id="PS50041">
    <property type="entry name" value="C_TYPE_LECTIN_2"/>
    <property type="match status" value="1"/>
</dbReference>
<dbReference type="EMBL" id="JARK01001415">
    <property type="protein sequence ID" value="EYC05949.1"/>
    <property type="molecule type" value="Genomic_DNA"/>
</dbReference>
<keyword evidence="1" id="KW-1015">Disulfide bond</keyword>
<dbReference type="PANTHER" id="PTHR22991">
    <property type="entry name" value="PROTEIN CBG13490"/>
    <property type="match status" value="1"/>
</dbReference>
<dbReference type="OrthoDB" id="5787727at2759"/>
<evidence type="ECO:0000259" key="2">
    <source>
        <dbReference type="PROSITE" id="PS50041"/>
    </source>
</evidence>
<dbReference type="CDD" id="cd00037">
    <property type="entry name" value="CLECT"/>
    <property type="match status" value="1"/>
</dbReference>
<protein>
    <recommendedName>
        <fullName evidence="2">C-type lectin domain-containing protein</fullName>
    </recommendedName>
</protein>
<proteinExistence type="predicted"/>
<gene>
    <name evidence="3" type="primary">Acey_s0079.g1271</name>
    <name evidence="3" type="ORF">Y032_0079g1271</name>
</gene>
<comment type="caution">
    <text evidence="3">The sequence shown here is derived from an EMBL/GenBank/DDBJ whole genome shotgun (WGS) entry which is preliminary data.</text>
</comment>
<dbReference type="STRING" id="53326.A0A016TSD7"/>
<sequence length="170" mass="20216">MKTTYPFLVILSFSNAVDNNNCYGDTKKRKWMTFSGTGFEYKFYCDQGKISFEEAERRCQRYKAHLVSIHSEEENRFVLNLIDYGQLDYTWIGLIQERFNDWSWTDGSNPRYEKFYTFVGMGFPKYNTRACVTMNTGIKAARKNKLIMHGKWLAFKCDARHYFVCKRRSS</sequence>
<accession>A0A016TSD7</accession>
<dbReference type="InterPro" id="IPR050976">
    <property type="entry name" value="Snaclec"/>
</dbReference>
<dbReference type="PANTHER" id="PTHR22991:SF40">
    <property type="entry name" value="PROTEIN CBG13490"/>
    <property type="match status" value="1"/>
</dbReference>
<dbReference type="InterPro" id="IPR016187">
    <property type="entry name" value="CTDL_fold"/>
</dbReference>
<dbReference type="SMART" id="SM00034">
    <property type="entry name" value="CLECT"/>
    <property type="match status" value="1"/>
</dbReference>
<dbReference type="SUPFAM" id="SSF56436">
    <property type="entry name" value="C-type lectin-like"/>
    <property type="match status" value="1"/>
</dbReference>
<dbReference type="Gene3D" id="3.10.100.10">
    <property type="entry name" value="Mannose-Binding Protein A, subunit A"/>
    <property type="match status" value="1"/>
</dbReference>
<evidence type="ECO:0000313" key="4">
    <source>
        <dbReference type="Proteomes" id="UP000024635"/>
    </source>
</evidence>
<dbReference type="InterPro" id="IPR016186">
    <property type="entry name" value="C-type_lectin-like/link_sf"/>
</dbReference>
<reference evidence="4" key="1">
    <citation type="journal article" date="2015" name="Nat. Genet.">
        <title>The genome and transcriptome of the zoonotic hookworm Ancylostoma ceylanicum identify infection-specific gene families.</title>
        <authorList>
            <person name="Schwarz E.M."/>
            <person name="Hu Y."/>
            <person name="Antoshechkin I."/>
            <person name="Miller M.M."/>
            <person name="Sternberg P.W."/>
            <person name="Aroian R.V."/>
        </authorList>
    </citation>
    <scope>NUCLEOTIDE SEQUENCE</scope>
    <source>
        <strain evidence="4">HY135</strain>
    </source>
</reference>
<name>A0A016TSD7_9BILA</name>
<dbReference type="Proteomes" id="UP000024635">
    <property type="component" value="Unassembled WGS sequence"/>
</dbReference>
<evidence type="ECO:0000313" key="3">
    <source>
        <dbReference type="EMBL" id="EYC05949.1"/>
    </source>
</evidence>
<feature type="domain" description="C-type lectin" evidence="2">
    <location>
        <begin position="41"/>
        <end position="166"/>
    </location>
</feature>
<dbReference type="AlphaFoldDB" id="A0A016TSD7"/>
<keyword evidence="4" id="KW-1185">Reference proteome</keyword>